<accession>A0AAN6GXD7</accession>
<feature type="compositionally biased region" description="Basic residues" evidence="1">
    <location>
        <begin position="387"/>
        <end position="397"/>
    </location>
</feature>
<dbReference type="EMBL" id="JAPDMZ010000002">
    <property type="protein sequence ID" value="KAK0557835.1"/>
    <property type="molecule type" value="Genomic_DNA"/>
</dbReference>
<dbReference type="Proteomes" id="UP001176517">
    <property type="component" value="Unassembled WGS sequence"/>
</dbReference>
<name>A0AAN6GXD7_9BASI</name>
<dbReference type="AlphaFoldDB" id="A0AAN6GXD7"/>
<feature type="domain" description="INO80 complex subunit B-like conserved region" evidence="2">
    <location>
        <begin position="356"/>
        <end position="466"/>
    </location>
</feature>
<feature type="compositionally biased region" description="Low complexity" evidence="1">
    <location>
        <begin position="120"/>
        <end position="147"/>
    </location>
</feature>
<dbReference type="InterPro" id="IPR006880">
    <property type="entry name" value="INO80B_C"/>
</dbReference>
<dbReference type="PANTHER" id="PTHR21561">
    <property type="entry name" value="INO80 COMPLEX SUBUNIT B"/>
    <property type="match status" value="1"/>
</dbReference>
<organism evidence="3 4">
    <name type="scientific">Tilletia horrida</name>
    <dbReference type="NCBI Taxonomy" id="155126"/>
    <lineage>
        <taxon>Eukaryota</taxon>
        <taxon>Fungi</taxon>
        <taxon>Dikarya</taxon>
        <taxon>Basidiomycota</taxon>
        <taxon>Ustilaginomycotina</taxon>
        <taxon>Exobasidiomycetes</taxon>
        <taxon>Tilletiales</taxon>
        <taxon>Tilletiaceae</taxon>
        <taxon>Tilletia</taxon>
    </lineage>
</organism>
<feature type="compositionally biased region" description="Basic and acidic residues" evidence="1">
    <location>
        <begin position="339"/>
        <end position="383"/>
    </location>
</feature>
<evidence type="ECO:0000259" key="2">
    <source>
        <dbReference type="SMART" id="SM01406"/>
    </source>
</evidence>
<dbReference type="GO" id="GO:0031011">
    <property type="term" value="C:Ino80 complex"/>
    <property type="evidence" value="ECO:0007669"/>
    <property type="project" value="InterPro"/>
</dbReference>
<dbReference type="PANTHER" id="PTHR21561:SF12">
    <property type="entry name" value="INO80 COMPLEX SUBUNIT B"/>
    <property type="match status" value="1"/>
</dbReference>
<feature type="compositionally biased region" description="Low complexity" evidence="1">
    <location>
        <begin position="227"/>
        <end position="253"/>
    </location>
</feature>
<feature type="compositionally biased region" description="Polar residues" evidence="1">
    <location>
        <begin position="21"/>
        <end position="38"/>
    </location>
</feature>
<evidence type="ECO:0000256" key="1">
    <source>
        <dbReference type="SAM" id="MobiDB-lite"/>
    </source>
</evidence>
<keyword evidence="4" id="KW-1185">Reference proteome</keyword>
<proteinExistence type="predicted"/>
<evidence type="ECO:0000313" key="4">
    <source>
        <dbReference type="Proteomes" id="UP001176517"/>
    </source>
</evidence>
<feature type="compositionally biased region" description="Acidic residues" evidence="1">
    <location>
        <begin position="40"/>
        <end position="119"/>
    </location>
</feature>
<sequence>MSDLPQTGLSAGRPRVVVPSSEPNSPTPGNSQLNSGNGSLEEDAEGEDDDAEGDDDDDEPMTEEDEDMDEDAEGEDDEEEEEPEDDEEEEEEEDEEEEYVSPSEEGDNDDDENDADFDPAAEPIPAEPSSSTSRNLAAASDRAAAASQKQRSTEMDVDMDLLGTLEGPSNRADTSAAGSSKSRSKTPVKIKVKLADSTPTSGRKGRPASTVVGRSSAGGGGGRSRSKGGASTAAGGAARSRSRSTGRTPASGGKRAGKRKAGRCPLCGQMKRQSTSELTQLSISTTDSEDELDDEDSMLAEGDDSDSSEDFSNIDPELSISKSTARQLAKQDSKLAVDHMELPLKEDKKKQLSEAEQALRKSEMARKRRNQTEKKLEDDKTETINRLLKKQVSRSRSKLGAEAGDGEGGSGSAAASAAEPSTQTASGRRVGGVTKEMQAESKRIARPFFRYISNAKGSTLSIPLVLSHNTAANDGESKPALISVVGDGGPAAYEAKFKEIFSGPAAKRAKIEGV</sequence>
<gene>
    <name evidence="3" type="ORF">OC846_000129</name>
</gene>
<protein>
    <recommendedName>
        <fullName evidence="2">INO80 complex subunit B-like conserved region domain-containing protein</fullName>
    </recommendedName>
</protein>
<feature type="compositionally biased region" description="Acidic residues" evidence="1">
    <location>
        <begin position="287"/>
        <end position="309"/>
    </location>
</feature>
<reference evidence="3" key="1">
    <citation type="journal article" date="2023" name="PhytoFront">
        <title>Draft Genome Resources of Seven Strains of Tilletia horrida, Causal Agent of Kernel Smut of Rice.</title>
        <authorList>
            <person name="Khanal S."/>
            <person name="Antony Babu S."/>
            <person name="Zhou X.G."/>
        </authorList>
    </citation>
    <scope>NUCLEOTIDE SEQUENCE</scope>
    <source>
        <strain evidence="3">TX6</strain>
    </source>
</reference>
<dbReference type="Pfam" id="PF04795">
    <property type="entry name" value="PAPA-1"/>
    <property type="match status" value="1"/>
</dbReference>
<comment type="caution">
    <text evidence="3">The sequence shown here is derived from an EMBL/GenBank/DDBJ whole genome shotgun (WGS) entry which is preliminary data.</text>
</comment>
<dbReference type="GO" id="GO:0006338">
    <property type="term" value="P:chromatin remodeling"/>
    <property type="evidence" value="ECO:0007669"/>
    <property type="project" value="InterPro"/>
</dbReference>
<feature type="compositionally biased region" description="Polar residues" evidence="1">
    <location>
        <begin position="171"/>
        <end position="181"/>
    </location>
</feature>
<feature type="compositionally biased region" description="Basic residues" evidence="1">
    <location>
        <begin position="182"/>
        <end position="192"/>
    </location>
</feature>
<evidence type="ECO:0000313" key="3">
    <source>
        <dbReference type="EMBL" id="KAK0557835.1"/>
    </source>
</evidence>
<dbReference type="InterPro" id="IPR029523">
    <property type="entry name" value="INO80B/Ies2"/>
</dbReference>
<feature type="compositionally biased region" description="Polar residues" evidence="1">
    <location>
        <begin position="271"/>
        <end position="283"/>
    </location>
</feature>
<feature type="region of interest" description="Disordered" evidence="1">
    <location>
        <begin position="1"/>
        <end position="326"/>
    </location>
</feature>
<feature type="region of interest" description="Disordered" evidence="1">
    <location>
        <begin position="339"/>
        <end position="439"/>
    </location>
</feature>
<dbReference type="SMART" id="SM01406">
    <property type="entry name" value="PAPA-1"/>
    <property type="match status" value="1"/>
</dbReference>